<dbReference type="AlphaFoldDB" id="A0A5B7DKF0"/>
<dbReference type="Proteomes" id="UP000324222">
    <property type="component" value="Unassembled WGS sequence"/>
</dbReference>
<organism evidence="1 2">
    <name type="scientific">Portunus trituberculatus</name>
    <name type="common">Swimming crab</name>
    <name type="synonym">Neptunus trituberculatus</name>
    <dbReference type="NCBI Taxonomy" id="210409"/>
    <lineage>
        <taxon>Eukaryota</taxon>
        <taxon>Metazoa</taxon>
        <taxon>Ecdysozoa</taxon>
        <taxon>Arthropoda</taxon>
        <taxon>Crustacea</taxon>
        <taxon>Multicrustacea</taxon>
        <taxon>Malacostraca</taxon>
        <taxon>Eumalacostraca</taxon>
        <taxon>Eucarida</taxon>
        <taxon>Decapoda</taxon>
        <taxon>Pleocyemata</taxon>
        <taxon>Brachyura</taxon>
        <taxon>Eubrachyura</taxon>
        <taxon>Portunoidea</taxon>
        <taxon>Portunidae</taxon>
        <taxon>Portuninae</taxon>
        <taxon>Portunus</taxon>
    </lineage>
</organism>
<evidence type="ECO:0000313" key="2">
    <source>
        <dbReference type="Proteomes" id="UP000324222"/>
    </source>
</evidence>
<evidence type="ECO:0000313" key="1">
    <source>
        <dbReference type="EMBL" id="MPC22091.1"/>
    </source>
</evidence>
<sequence length="71" mass="7651">MTEEAGIYAGKAITSYHSLVLTASLGRGGDPQPDTSAHRRLTQPFTWNSLTKLSAAIVPSLHSGDPQDNEW</sequence>
<accession>A0A5B7DKF0</accession>
<comment type="caution">
    <text evidence="1">The sequence shown here is derived from an EMBL/GenBank/DDBJ whole genome shotgun (WGS) entry which is preliminary data.</text>
</comment>
<name>A0A5B7DKF0_PORTR</name>
<keyword evidence="2" id="KW-1185">Reference proteome</keyword>
<dbReference type="EMBL" id="VSRR010001051">
    <property type="protein sequence ID" value="MPC22091.1"/>
    <property type="molecule type" value="Genomic_DNA"/>
</dbReference>
<protein>
    <submittedName>
        <fullName evidence="1">Uncharacterized protein</fullName>
    </submittedName>
</protein>
<gene>
    <name evidence="1" type="ORF">E2C01_015097</name>
</gene>
<proteinExistence type="predicted"/>
<reference evidence="1 2" key="1">
    <citation type="submission" date="2019-05" db="EMBL/GenBank/DDBJ databases">
        <title>Another draft genome of Portunus trituberculatus and its Hox gene families provides insights of decapod evolution.</title>
        <authorList>
            <person name="Jeong J.-H."/>
            <person name="Song I."/>
            <person name="Kim S."/>
            <person name="Choi T."/>
            <person name="Kim D."/>
            <person name="Ryu S."/>
            <person name="Kim W."/>
        </authorList>
    </citation>
    <scope>NUCLEOTIDE SEQUENCE [LARGE SCALE GENOMIC DNA]</scope>
    <source>
        <tissue evidence="1">Muscle</tissue>
    </source>
</reference>